<dbReference type="Proteomes" id="UP001552299">
    <property type="component" value="Unassembled WGS sequence"/>
</dbReference>
<evidence type="ECO:0000313" key="2">
    <source>
        <dbReference type="Proteomes" id="UP001552299"/>
    </source>
</evidence>
<keyword evidence="2" id="KW-1185">Reference proteome</keyword>
<reference evidence="1 2" key="1">
    <citation type="journal article" date="2024" name="Plant Biotechnol. J.">
        <title>Dendrobium thyrsiflorum genome and its molecular insights into genes involved in important horticultural traits.</title>
        <authorList>
            <person name="Chen B."/>
            <person name="Wang J.Y."/>
            <person name="Zheng P.J."/>
            <person name="Li K.L."/>
            <person name="Liang Y.M."/>
            <person name="Chen X.F."/>
            <person name="Zhang C."/>
            <person name="Zhao X."/>
            <person name="He X."/>
            <person name="Zhang G.Q."/>
            <person name="Liu Z.J."/>
            <person name="Xu Q."/>
        </authorList>
    </citation>
    <scope>NUCLEOTIDE SEQUENCE [LARGE SCALE GENOMIC DNA]</scope>
    <source>
        <strain evidence="1">GZMU011</strain>
    </source>
</reference>
<dbReference type="EMBL" id="JANQDX010000007">
    <property type="protein sequence ID" value="KAL0920897.1"/>
    <property type="molecule type" value="Genomic_DNA"/>
</dbReference>
<comment type="caution">
    <text evidence="1">The sequence shown here is derived from an EMBL/GenBank/DDBJ whole genome shotgun (WGS) entry which is preliminary data.</text>
</comment>
<name>A0ABD0V724_DENTH</name>
<protein>
    <submittedName>
        <fullName evidence="1">Uncharacterized protein</fullName>
    </submittedName>
</protein>
<gene>
    <name evidence="1" type="ORF">M5K25_007915</name>
</gene>
<proteinExistence type="predicted"/>
<organism evidence="1 2">
    <name type="scientific">Dendrobium thyrsiflorum</name>
    <name type="common">Pinecone-like raceme dendrobium</name>
    <name type="synonym">Orchid</name>
    <dbReference type="NCBI Taxonomy" id="117978"/>
    <lineage>
        <taxon>Eukaryota</taxon>
        <taxon>Viridiplantae</taxon>
        <taxon>Streptophyta</taxon>
        <taxon>Embryophyta</taxon>
        <taxon>Tracheophyta</taxon>
        <taxon>Spermatophyta</taxon>
        <taxon>Magnoliopsida</taxon>
        <taxon>Liliopsida</taxon>
        <taxon>Asparagales</taxon>
        <taxon>Orchidaceae</taxon>
        <taxon>Epidendroideae</taxon>
        <taxon>Malaxideae</taxon>
        <taxon>Dendrobiinae</taxon>
        <taxon>Dendrobium</taxon>
    </lineage>
</organism>
<accession>A0ABD0V724</accession>
<sequence length="148" mass="16139">MTPGSPTCEGAVFHLSYGTLLGPIFIIHVVGRCEGVQQCAVELSLLGHPVECEVADLRVKDEWRFLCQLVHHFDVIEDASLAEEGGSQYEDVRVEHLRALVDLGGEESLLVVLASVVEFLVGVEGSHSEIPPSSEYDPPRMGLMSLLQ</sequence>
<evidence type="ECO:0000313" key="1">
    <source>
        <dbReference type="EMBL" id="KAL0920897.1"/>
    </source>
</evidence>
<dbReference type="AlphaFoldDB" id="A0ABD0V724"/>